<accession>A0A564S1G1</accession>
<evidence type="ECO:0000313" key="2">
    <source>
        <dbReference type="EMBL" id="VUW84279.1"/>
    </source>
</evidence>
<protein>
    <submittedName>
        <fullName evidence="2">Uncharacterized protein</fullName>
    </submittedName>
</protein>
<reference evidence="2 3" key="1">
    <citation type="submission" date="2019-07" db="EMBL/GenBank/DDBJ databases">
        <authorList>
            <person name="Chang H.-W."/>
            <person name="Raman A."/>
            <person name="Venkatesh S."/>
            <person name="Gehrig J."/>
        </authorList>
    </citation>
    <scope>NUCLEOTIDE SEQUENCE [LARGE SCALE GENOMIC DNA]</scope>
    <source>
        <strain evidence="2">B.longum_ssp_infantis_4</strain>
    </source>
</reference>
<dbReference type="Proteomes" id="UP000319252">
    <property type="component" value="Unassembled WGS sequence"/>
</dbReference>
<feature type="compositionally biased region" description="Basic and acidic residues" evidence="1">
    <location>
        <begin position="19"/>
        <end position="29"/>
    </location>
</feature>
<sequence length="83" mass="9114">MVRLPRIASSPVTWPNTDDATRIHDRTEEGALNGHPAQTSEAGSGRHAVPSHRDRDARSINVTSPRSCARMIAISTKSEGRRR</sequence>
<evidence type="ECO:0000313" key="3">
    <source>
        <dbReference type="Proteomes" id="UP000319252"/>
    </source>
</evidence>
<feature type="region of interest" description="Disordered" evidence="1">
    <location>
        <begin position="1"/>
        <end position="67"/>
    </location>
</feature>
<name>A0A564S1G1_BIFLI</name>
<organism evidence="2 3">
    <name type="scientific">Bifidobacterium longum subsp. infantis</name>
    <dbReference type="NCBI Taxonomy" id="1682"/>
    <lineage>
        <taxon>Bacteria</taxon>
        <taxon>Bacillati</taxon>
        <taxon>Actinomycetota</taxon>
        <taxon>Actinomycetes</taxon>
        <taxon>Bifidobacteriales</taxon>
        <taxon>Bifidobacteriaceae</taxon>
        <taxon>Bifidobacterium</taxon>
    </lineage>
</organism>
<evidence type="ECO:0000256" key="1">
    <source>
        <dbReference type="SAM" id="MobiDB-lite"/>
    </source>
</evidence>
<dbReference type="EMBL" id="CABHML010000069">
    <property type="protein sequence ID" value="VUW84279.1"/>
    <property type="molecule type" value="Genomic_DNA"/>
</dbReference>
<proteinExistence type="predicted"/>
<dbReference type="AlphaFoldDB" id="A0A564S1G1"/>
<gene>
    <name evidence="2" type="ORF">BLONGUMMC1_01543</name>
</gene>